<dbReference type="PROSITE" id="PS00028">
    <property type="entry name" value="ZINC_FINGER_C2H2_1"/>
    <property type="match status" value="2"/>
</dbReference>
<dbReference type="EMBL" id="LJIJ01001550">
    <property type="protein sequence ID" value="ODM91422.1"/>
    <property type="molecule type" value="Genomic_DNA"/>
</dbReference>
<gene>
    <name evidence="4" type="ORF">Ocin01_15260</name>
</gene>
<protein>
    <recommendedName>
        <fullName evidence="3">C2H2-type domain-containing protein</fullName>
    </recommendedName>
</protein>
<dbReference type="SMART" id="SM00355">
    <property type="entry name" value="ZnF_C2H2"/>
    <property type="match status" value="3"/>
</dbReference>
<dbReference type="Proteomes" id="UP000094527">
    <property type="component" value="Unassembled WGS sequence"/>
</dbReference>
<feature type="region of interest" description="Disordered" evidence="2">
    <location>
        <begin position="267"/>
        <end position="309"/>
    </location>
</feature>
<feature type="region of interest" description="Disordered" evidence="2">
    <location>
        <begin position="1"/>
        <end position="42"/>
    </location>
</feature>
<evidence type="ECO:0000256" key="2">
    <source>
        <dbReference type="SAM" id="MobiDB-lite"/>
    </source>
</evidence>
<keyword evidence="1" id="KW-0863">Zinc-finger</keyword>
<keyword evidence="1" id="KW-0862">Zinc</keyword>
<evidence type="ECO:0000256" key="1">
    <source>
        <dbReference type="PROSITE-ProRule" id="PRU00042"/>
    </source>
</evidence>
<name>A0A1D2MEW0_ORCCI</name>
<feature type="domain" description="C2H2-type" evidence="3">
    <location>
        <begin position="167"/>
        <end position="192"/>
    </location>
</feature>
<proteinExistence type="predicted"/>
<dbReference type="InterPro" id="IPR013087">
    <property type="entry name" value="Znf_C2H2_type"/>
</dbReference>
<keyword evidence="1" id="KW-0479">Metal-binding</keyword>
<accession>A0A1D2MEW0</accession>
<dbReference type="PROSITE" id="PS50157">
    <property type="entry name" value="ZINC_FINGER_C2H2_2"/>
    <property type="match status" value="2"/>
</dbReference>
<feature type="domain" description="C2H2-type" evidence="3">
    <location>
        <begin position="70"/>
        <end position="97"/>
    </location>
</feature>
<dbReference type="AlphaFoldDB" id="A0A1D2MEW0"/>
<comment type="caution">
    <text evidence="4">The sequence shown here is derived from an EMBL/GenBank/DDBJ whole genome shotgun (WGS) entry which is preliminary data.</text>
</comment>
<keyword evidence="5" id="KW-1185">Reference proteome</keyword>
<feature type="compositionally biased region" description="Polar residues" evidence="2">
    <location>
        <begin position="23"/>
        <end position="42"/>
    </location>
</feature>
<reference evidence="4 5" key="1">
    <citation type="journal article" date="2016" name="Genome Biol. Evol.">
        <title>Gene Family Evolution Reflects Adaptation to Soil Environmental Stressors in the Genome of the Collembolan Orchesella cincta.</title>
        <authorList>
            <person name="Faddeeva-Vakhrusheva A."/>
            <person name="Derks M.F."/>
            <person name="Anvar S.Y."/>
            <person name="Agamennone V."/>
            <person name="Suring W."/>
            <person name="Smit S."/>
            <person name="van Straalen N.M."/>
            <person name="Roelofs D."/>
        </authorList>
    </citation>
    <scope>NUCLEOTIDE SEQUENCE [LARGE SCALE GENOMIC DNA]</scope>
    <source>
        <tissue evidence="4">Mixed pool</tissue>
    </source>
</reference>
<evidence type="ECO:0000313" key="5">
    <source>
        <dbReference type="Proteomes" id="UP000094527"/>
    </source>
</evidence>
<evidence type="ECO:0000259" key="3">
    <source>
        <dbReference type="PROSITE" id="PS50157"/>
    </source>
</evidence>
<evidence type="ECO:0000313" key="4">
    <source>
        <dbReference type="EMBL" id="ODM91422.1"/>
    </source>
</evidence>
<dbReference type="GO" id="GO:0008270">
    <property type="term" value="F:zinc ion binding"/>
    <property type="evidence" value="ECO:0007669"/>
    <property type="project" value="UniProtKB-KW"/>
</dbReference>
<organism evidence="4 5">
    <name type="scientific">Orchesella cincta</name>
    <name type="common">Springtail</name>
    <name type="synonym">Podura cincta</name>
    <dbReference type="NCBI Taxonomy" id="48709"/>
    <lineage>
        <taxon>Eukaryota</taxon>
        <taxon>Metazoa</taxon>
        <taxon>Ecdysozoa</taxon>
        <taxon>Arthropoda</taxon>
        <taxon>Hexapoda</taxon>
        <taxon>Collembola</taxon>
        <taxon>Entomobryomorpha</taxon>
        <taxon>Entomobryoidea</taxon>
        <taxon>Orchesellidae</taxon>
        <taxon>Orchesellinae</taxon>
        <taxon>Orchesella</taxon>
    </lineage>
</organism>
<sequence>MEQQSDKNPTDVISIPTDPSPPFSSLETNPSPSTSQKDSASSLGRVTNVVIPPFQRASLYYNRVRQVPTFHCQLCKRSFATHVLFENHKKFHNEDPSQQSHPFGLSLQSSAPINPGIRFVTRRFEEKQRGPSVQYELGHIGRMFIFDSHTSQQMNNTNDAVSKKYRFVCRLCPCDPTFDKEADLSIHNRRVHPIIVEGTEEIVPLEECGFCSVATDLIERIQIDVPRPPLLTQRENLWHHNNPFCTLHSTIPLKNSTKNVTNTMLESGDDAASELPPSPPDLPNASDNEAPETQHLVNGSRSDAEDENRNKDELVLVKVAQKRRNLFKGVEFFKCTSSADPSQEFWQCGICNFSLPNSKTNERTGRMTPLKKLKVHNNSFYKLRVTKVLKRLGSRKYGKNPVGKEYSSKCNVCGCPLSTSRRHILLLHKFSHMSNVERKAALARGEEVLLSGCSLPNCGIVGSSKSRATRK</sequence>